<evidence type="ECO:0000256" key="1">
    <source>
        <dbReference type="ARBA" id="ARBA00004141"/>
    </source>
</evidence>
<dbReference type="PANTHER" id="PTHR37422:SF23">
    <property type="entry name" value="TEICHURONIC ACID BIOSYNTHESIS PROTEIN TUAE"/>
    <property type="match status" value="1"/>
</dbReference>
<feature type="transmembrane region" description="Helical" evidence="6">
    <location>
        <begin position="375"/>
        <end position="393"/>
    </location>
</feature>
<evidence type="ECO:0000313" key="9">
    <source>
        <dbReference type="Proteomes" id="UP001359886"/>
    </source>
</evidence>
<evidence type="ECO:0000256" key="6">
    <source>
        <dbReference type="SAM" id="Phobius"/>
    </source>
</evidence>
<dbReference type="PANTHER" id="PTHR37422">
    <property type="entry name" value="TEICHURONIC ACID BIOSYNTHESIS PROTEIN TUAE"/>
    <property type="match status" value="1"/>
</dbReference>
<feature type="transmembrane region" description="Helical" evidence="6">
    <location>
        <begin position="191"/>
        <end position="210"/>
    </location>
</feature>
<name>A0AAW9RQ01_9GAMM</name>
<accession>A0AAW9RQ01</accession>
<dbReference type="Proteomes" id="UP001359886">
    <property type="component" value="Unassembled WGS sequence"/>
</dbReference>
<feature type="transmembrane region" description="Helical" evidence="6">
    <location>
        <begin position="413"/>
        <end position="437"/>
    </location>
</feature>
<keyword evidence="8" id="KW-0436">Ligase</keyword>
<feature type="transmembrane region" description="Helical" evidence="6">
    <location>
        <begin position="20"/>
        <end position="43"/>
    </location>
</feature>
<dbReference type="GO" id="GO:0016874">
    <property type="term" value="F:ligase activity"/>
    <property type="evidence" value="ECO:0007669"/>
    <property type="project" value="UniProtKB-KW"/>
</dbReference>
<dbReference type="InterPro" id="IPR007016">
    <property type="entry name" value="O-antigen_ligase-rel_domated"/>
</dbReference>
<feature type="transmembrane region" description="Helical" evidence="6">
    <location>
        <begin position="466"/>
        <end position="486"/>
    </location>
</feature>
<feature type="transmembrane region" description="Helical" evidence="6">
    <location>
        <begin position="55"/>
        <end position="73"/>
    </location>
</feature>
<feature type="transmembrane region" description="Helical" evidence="6">
    <location>
        <begin position="147"/>
        <end position="171"/>
    </location>
</feature>
<proteinExistence type="predicted"/>
<evidence type="ECO:0000313" key="8">
    <source>
        <dbReference type="EMBL" id="MEJ8569616.1"/>
    </source>
</evidence>
<evidence type="ECO:0000256" key="4">
    <source>
        <dbReference type="ARBA" id="ARBA00023136"/>
    </source>
</evidence>
<comment type="caution">
    <text evidence="8">The sequence shown here is derived from an EMBL/GenBank/DDBJ whole genome shotgun (WGS) entry which is preliminary data.</text>
</comment>
<feature type="domain" description="O-antigen ligase-related" evidence="7">
    <location>
        <begin position="223"/>
        <end position="387"/>
    </location>
</feature>
<dbReference type="AlphaFoldDB" id="A0AAW9RQ01"/>
<feature type="transmembrane region" description="Helical" evidence="6">
    <location>
        <begin position="113"/>
        <end position="135"/>
    </location>
</feature>
<keyword evidence="4 6" id="KW-0472">Membrane</keyword>
<evidence type="ECO:0000256" key="5">
    <source>
        <dbReference type="SAM" id="MobiDB-lite"/>
    </source>
</evidence>
<feature type="transmembrane region" description="Helical" evidence="6">
    <location>
        <begin position="85"/>
        <end position="107"/>
    </location>
</feature>
<feature type="compositionally biased region" description="Polar residues" evidence="5">
    <location>
        <begin position="300"/>
        <end position="315"/>
    </location>
</feature>
<evidence type="ECO:0000256" key="3">
    <source>
        <dbReference type="ARBA" id="ARBA00022989"/>
    </source>
</evidence>
<reference evidence="8 9" key="1">
    <citation type="submission" date="2024-02" db="EMBL/GenBank/DDBJ databases">
        <title>A novel Wenzhouxiangellaceae bacterium, isolated from coastal sediments.</title>
        <authorList>
            <person name="Du Z.-J."/>
            <person name="Ye Y.-Q."/>
            <person name="Zhang X.-Y."/>
        </authorList>
    </citation>
    <scope>NUCLEOTIDE SEQUENCE [LARGE SCALE GENOMIC DNA]</scope>
    <source>
        <strain evidence="8 9">CH-27</strain>
    </source>
</reference>
<feature type="region of interest" description="Disordered" evidence="5">
    <location>
        <begin position="287"/>
        <end position="317"/>
    </location>
</feature>
<dbReference type="InterPro" id="IPR051533">
    <property type="entry name" value="WaaL-like"/>
</dbReference>
<keyword evidence="2 6" id="KW-0812">Transmembrane</keyword>
<organism evidence="8 9">
    <name type="scientific">Elongatibacter sediminis</name>
    <dbReference type="NCBI Taxonomy" id="3119006"/>
    <lineage>
        <taxon>Bacteria</taxon>
        <taxon>Pseudomonadati</taxon>
        <taxon>Pseudomonadota</taxon>
        <taxon>Gammaproteobacteria</taxon>
        <taxon>Chromatiales</taxon>
        <taxon>Wenzhouxiangellaceae</taxon>
        <taxon>Elongatibacter</taxon>
    </lineage>
</organism>
<comment type="subcellular location">
    <subcellularLocation>
        <location evidence="1">Membrane</location>
        <topology evidence="1">Multi-pass membrane protein</topology>
    </subcellularLocation>
</comment>
<evidence type="ECO:0000259" key="7">
    <source>
        <dbReference type="Pfam" id="PF04932"/>
    </source>
</evidence>
<dbReference type="GO" id="GO:0016020">
    <property type="term" value="C:membrane"/>
    <property type="evidence" value="ECO:0007669"/>
    <property type="project" value="UniProtKB-SubCell"/>
</dbReference>
<keyword evidence="9" id="KW-1185">Reference proteome</keyword>
<gene>
    <name evidence="8" type="ORF">V3330_18455</name>
</gene>
<dbReference type="Pfam" id="PF04932">
    <property type="entry name" value="Wzy_C"/>
    <property type="match status" value="1"/>
</dbReference>
<sequence>MTETRPQHPNPERATRLPGFIFSLLPPTAIGVVLLLTSTVPLFAPAWKYDIKRLFELWLLFAVLLLTAIVPALRRKFFEQLTRTPRSIAVPLLIAASLGVFSAWVNATTILGLAYSAAEVALLTLLVVGVYAMAAARALGGESFDRIALLMLTLLGVCVGMQELVGVAAAWASGLEFHPRIALMHFSWPRFYNQIQSWSIPVIAALPLLFPGKPLARVLCVASLALHWYVVIATGGRGTMLGVVSAIALVSLLASSGRRVLLRYHATGLVTGVLVYAAVAYGHGLLEPGPSDPNPEQPNVAGQSVETPSTLTSGKFTEPMTGKRVLTSSGRIAMWREAWHESLESPWLGKGPMNYACHGPVYRAGHPHSMPVQLMYEWGIPAMVLILIATLLAGRRLITHLRQGRSTQAPGRVLTTALATGVAAAGVHACLSGVLVMPASQLTGVLVGGWLLGSLPIQGDTGRASLMARLLLISAIALTLLLAAFAHREHAHAGLRLEQTPSMDRLIPRFWQNGKVCALGAEP</sequence>
<dbReference type="RefSeq" id="WP_354696942.1">
    <property type="nucleotide sequence ID" value="NZ_JAZHOG010000016.1"/>
</dbReference>
<dbReference type="EMBL" id="JAZHOG010000016">
    <property type="protein sequence ID" value="MEJ8569616.1"/>
    <property type="molecule type" value="Genomic_DNA"/>
</dbReference>
<protein>
    <submittedName>
        <fullName evidence="8">O-antigen ligase family protein</fullName>
    </submittedName>
</protein>
<feature type="transmembrane region" description="Helical" evidence="6">
    <location>
        <begin position="266"/>
        <end position="286"/>
    </location>
</feature>
<evidence type="ECO:0000256" key="2">
    <source>
        <dbReference type="ARBA" id="ARBA00022692"/>
    </source>
</evidence>
<keyword evidence="3 6" id="KW-1133">Transmembrane helix</keyword>